<organism evidence="1 2">
    <name type="scientific">Marasmius tenuissimus</name>
    <dbReference type="NCBI Taxonomy" id="585030"/>
    <lineage>
        <taxon>Eukaryota</taxon>
        <taxon>Fungi</taxon>
        <taxon>Dikarya</taxon>
        <taxon>Basidiomycota</taxon>
        <taxon>Agaricomycotina</taxon>
        <taxon>Agaricomycetes</taxon>
        <taxon>Agaricomycetidae</taxon>
        <taxon>Agaricales</taxon>
        <taxon>Marasmiineae</taxon>
        <taxon>Marasmiaceae</taxon>
        <taxon>Marasmius</taxon>
    </lineage>
</organism>
<sequence length="155" mass="17162">MTSDLGTKSITYNDRDTRVFNYGGSWFQDGNYSSTQFANETGTLTSTNDPFANVTFTFPMPAIAFHYYGVPRSGGALYGICIDCEPNNMRFQDVDALDTLGNGLGPSVALFSKVFDTPEKHVIILRNQNDTRIVPKGNSQMTIDRFVLDVYRCGG</sequence>
<reference evidence="1 2" key="1">
    <citation type="submission" date="2024-05" db="EMBL/GenBank/DDBJ databases">
        <title>A draft genome resource for the thread blight pathogen Marasmius tenuissimus strain MS-2.</title>
        <authorList>
            <person name="Yulfo-Soto G.E."/>
            <person name="Baruah I.K."/>
            <person name="Amoako-Attah I."/>
            <person name="Bukari Y."/>
            <person name="Meinhardt L.W."/>
            <person name="Bailey B.A."/>
            <person name="Cohen S.P."/>
        </authorList>
    </citation>
    <scope>NUCLEOTIDE SEQUENCE [LARGE SCALE GENOMIC DNA]</scope>
    <source>
        <strain evidence="1 2">MS-2</strain>
    </source>
</reference>
<accession>A0ABR2ZIM7</accession>
<comment type="caution">
    <text evidence="1">The sequence shown here is derived from an EMBL/GenBank/DDBJ whole genome shotgun (WGS) entry which is preliminary data.</text>
</comment>
<proteinExistence type="predicted"/>
<evidence type="ECO:0000313" key="2">
    <source>
        <dbReference type="Proteomes" id="UP001437256"/>
    </source>
</evidence>
<dbReference type="Proteomes" id="UP001437256">
    <property type="component" value="Unassembled WGS sequence"/>
</dbReference>
<keyword evidence="2" id="KW-1185">Reference proteome</keyword>
<gene>
    <name evidence="1" type="ORF">AAF712_011645</name>
</gene>
<dbReference type="EMBL" id="JBBXMP010000133">
    <property type="protein sequence ID" value="KAL0061502.1"/>
    <property type="molecule type" value="Genomic_DNA"/>
</dbReference>
<protein>
    <submittedName>
        <fullName evidence="1">Uncharacterized protein</fullName>
    </submittedName>
</protein>
<evidence type="ECO:0000313" key="1">
    <source>
        <dbReference type="EMBL" id="KAL0061502.1"/>
    </source>
</evidence>
<name>A0ABR2ZIM7_9AGAR</name>